<dbReference type="Pfam" id="PF07883">
    <property type="entry name" value="Cupin_2"/>
    <property type="match status" value="1"/>
</dbReference>
<dbReference type="SUPFAM" id="SSF51182">
    <property type="entry name" value="RmlC-like cupins"/>
    <property type="match status" value="1"/>
</dbReference>
<dbReference type="Gene3D" id="2.60.120.10">
    <property type="entry name" value="Jelly Rolls"/>
    <property type="match status" value="1"/>
</dbReference>
<accession>A0A919J7F7</accession>
<proteinExistence type="predicted"/>
<comment type="caution">
    <text evidence="3">The sequence shown here is derived from an EMBL/GenBank/DDBJ whole genome shotgun (WGS) entry which is preliminary data.</text>
</comment>
<feature type="region of interest" description="Disordered" evidence="1">
    <location>
        <begin position="149"/>
        <end position="172"/>
    </location>
</feature>
<evidence type="ECO:0000313" key="3">
    <source>
        <dbReference type="EMBL" id="GIE16241.1"/>
    </source>
</evidence>
<protein>
    <recommendedName>
        <fullName evidence="2">Cupin type-2 domain-containing protein</fullName>
    </recommendedName>
</protein>
<keyword evidence="4" id="KW-1185">Reference proteome</keyword>
<dbReference type="RefSeq" id="WP_203822582.1">
    <property type="nucleotide sequence ID" value="NZ_BAAABP010000012.1"/>
</dbReference>
<evidence type="ECO:0000259" key="2">
    <source>
        <dbReference type="Pfam" id="PF07883"/>
    </source>
</evidence>
<dbReference type="EMBL" id="BOMM01000080">
    <property type="protein sequence ID" value="GIE16241.1"/>
    <property type="molecule type" value="Genomic_DNA"/>
</dbReference>
<dbReference type="InterPro" id="IPR053146">
    <property type="entry name" value="QDO-like"/>
</dbReference>
<sequence length="172" mass="18080">MTAIPGKIIMRDAVDPVRWVGEQGRFLLRAEDTGGLLSFFEVTTAPGGGPPLHMHTDHDEALLVLDGAYEVRLDDRTVEATPGTVVFSPRNVAHRFRNVLETPSRLMIVATPGGHETFFEDLEKALAAGGPPDPAVMAAIATRHGVVGLEPMRPPQPAGSAAGGGNGSAVGR</sequence>
<organism evidence="3 4">
    <name type="scientific">Paractinoplanes ferrugineus</name>
    <dbReference type="NCBI Taxonomy" id="113564"/>
    <lineage>
        <taxon>Bacteria</taxon>
        <taxon>Bacillati</taxon>
        <taxon>Actinomycetota</taxon>
        <taxon>Actinomycetes</taxon>
        <taxon>Micromonosporales</taxon>
        <taxon>Micromonosporaceae</taxon>
        <taxon>Paractinoplanes</taxon>
    </lineage>
</organism>
<dbReference type="AlphaFoldDB" id="A0A919J7F7"/>
<gene>
    <name evidence="3" type="ORF">Afe05nite_80810</name>
</gene>
<evidence type="ECO:0000256" key="1">
    <source>
        <dbReference type="SAM" id="MobiDB-lite"/>
    </source>
</evidence>
<feature type="compositionally biased region" description="Gly residues" evidence="1">
    <location>
        <begin position="161"/>
        <end position="172"/>
    </location>
</feature>
<dbReference type="Proteomes" id="UP000598174">
    <property type="component" value="Unassembled WGS sequence"/>
</dbReference>
<reference evidence="3" key="1">
    <citation type="submission" date="2021-01" db="EMBL/GenBank/DDBJ databases">
        <title>Whole genome shotgun sequence of Actinoplanes ferrugineus NBRC 15555.</title>
        <authorList>
            <person name="Komaki H."/>
            <person name="Tamura T."/>
        </authorList>
    </citation>
    <scope>NUCLEOTIDE SEQUENCE</scope>
    <source>
        <strain evidence="3">NBRC 15555</strain>
    </source>
</reference>
<dbReference type="InterPro" id="IPR014710">
    <property type="entry name" value="RmlC-like_jellyroll"/>
</dbReference>
<dbReference type="InterPro" id="IPR013096">
    <property type="entry name" value="Cupin_2"/>
</dbReference>
<dbReference type="PANTHER" id="PTHR36440">
    <property type="entry name" value="PUTATIVE (AFU_ORTHOLOGUE AFUA_8G07350)-RELATED"/>
    <property type="match status" value="1"/>
</dbReference>
<dbReference type="PANTHER" id="PTHR36440:SF1">
    <property type="entry name" value="PUTATIVE (AFU_ORTHOLOGUE AFUA_8G07350)-RELATED"/>
    <property type="match status" value="1"/>
</dbReference>
<dbReference type="InterPro" id="IPR011051">
    <property type="entry name" value="RmlC_Cupin_sf"/>
</dbReference>
<name>A0A919J7F7_9ACTN</name>
<evidence type="ECO:0000313" key="4">
    <source>
        <dbReference type="Proteomes" id="UP000598174"/>
    </source>
</evidence>
<feature type="domain" description="Cupin type-2" evidence="2">
    <location>
        <begin position="41"/>
        <end position="109"/>
    </location>
</feature>